<keyword evidence="1" id="KW-0472">Membrane</keyword>
<evidence type="ECO:0000313" key="2">
    <source>
        <dbReference type="EMBL" id="PWJ78149.1"/>
    </source>
</evidence>
<evidence type="ECO:0000313" key="3">
    <source>
        <dbReference type="Proteomes" id="UP000245412"/>
    </source>
</evidence>
<organism evidence="2 3">
    <name type="scientific">Murimonas intestini</name>
    <dbReference type="NCBI Taxonomy" id="1337051"/>
    <lineage>
        <taxon>Bacteria</taxon>
        <taxon>Bacillati</taxon>
        <taxon>Bacillota</taxon>
        <taxon>Clostridia</taxon>
        <taxon>Lachnospirales</taxon>
        <taxon>Lachnospiraceae</taxon>
        <taxon>Murimonas</taxon>
    </lineage>
</organism>
<feature type="transmembrane region" description="Helical" evidence="1">
    <location>
        <begin position="104"/>
        <end position="127"/>
    </location>
</feature>
<dbReference type="EMBL" id="QGGY01000002">
    <property type="protein sequence ID" value="PWJ78149.1"/>
    <property type="molecule type" value="Genomic_DNA"/>
</dbReference>
<feature type="transmembrane region" description="Helical" evidence="1">
    <location>
        <begin position="52"/>
        <end position="75"/>
    </location>
</feature>
<protein>
    <recommendedName>
        <fullName evidence="4">ABC transporter permease</fullName>
    </recommendedName>
</protein>
<evidence type="ECO:0000256" key="1">
    <source>
        <dbReference type="SAM" id="Phobius"/>
    </source>
</evidence>
<feature type="transmembrane region" description="Helical" evidence="1">
    <location>
        <begin position="147"/>
        <end position="173"/>
    </location>
</feature>
<feature type="transmembrane region" description="Helical" evidence="1">
    <location>
        <begin position="185"/>
        <end position="201"/>
    </location>
</feature>
<gene>
    <name evidence="2" type="ORF">C7383_102285</name>
</gene>
<name>A0AB73T8G2_9FIRM</name>
<feature type="transmembrane region" description="Helical" evidence="1">
    <location>
        <begin position="15"/>
        <end position="32"/>
    </location>
</feature>
<accession>A0AB73T8G2</accession>
<evidence type="ECO:0008006" key="4">
    <source>
        <dbReference type="Google" id="ProtNLM"/>
    </source>
</evidence>
<dbReference type="Proteomes" id="UP000245412">
    <property type="component" value="Unassembled WGS sequence"/>
</dbReference>
<dbReference type="AlphaFoldDB" id="A0AB73T8G2"/>
<comment type="caution">
    <text evidence="2">The sequence shown here is derived from an EMBL/GenBank/DDBJ whole genome shotgun (WGS) entry which is preliminary data.</text>
</comment>
<keyword evidence="1" id="KW-0812">Transmembrane</keyword>
<reference evidence="2 3" key="1">
    <citation type="submission" date="2018-05" db="EMBL/GenBank/DDBJ databases">
        <authorList>
            <person name="Goeker M."/>
            <person name="Huntemann M."/>
            <person name="Clum A."/>
            <person name="Pillay M."/>
            <person name="Palaniappan K."/>
            <person name="Varghese N."/>
            <person name="Mikhailova N."/>
            <person name="Stamatis D."/>
            <person name="Reddy T."/>
            <person name="Daum C."/>
            <person name="Shapiro N."/>
            <person name="Ivanova N."/>
            <person name="Kyrpides N."/>
            <person name="Woyke T."/>
        </authorList>
    </citation>
    <scope>NUCLEOTIDE SEQUENCE [LARGE SCALE GENOMIC DNA]</scope>
    <source>
        <strain evidence="2 3">DSM 26524</strain>
    </source>
</reference>
<keyword evidence="1" id="KW-1133">Transmembrane helix</keyword>
<feature type="transmembrane region" description="Helical" evidence="1">
    <location>
        <begin position="221"/>
        <end position="246"/>
    </location>
</feature>
<sequence length="258" mass="29910">MHVLRSGYENIKRNWCLFTIAALLQYIYLMWRTEKELNLAKAFGINSCIADIFVLENGVSFLGIFSIPLILVLIYRCEKYSLNYNQAMRYKSHFEIWKIQTGRLVIYLLWFSVSLLLFAVLAGRLYHLPLINWSETNSRCFIETGNISQVSFAVVLLLSIFFMMLKFIILGLAVLLIKWLKLREIFGYIITAVLAASEYILENKLGFYSLFSMDYNKAVYIELLFMTLLVGISISGILYGAGILYAKRKEFINEESCH</sequence>
<proteinExistence type="predicted"/>
<keyword evidence="3" id="KW-1185">Reference proteome</keyword>